<evidence type="ECO:0000313" key="2">
    <source>
        <dbReference type="EMBL" id="KIW09036.1"/>
    </source>
</evidence>
<dbReference type="Proteomes" id="UP000053259">
    <property type="component" value="Unassembled WGS sequence"/>
</dbReference>
<keyword evidence="3" id="KW-1185">Reference proteome</keyword>
<feature type="compositionally biased region" description="Basic and acidic residues" evidence="1">
    <location>
        <begin position="208"/>
        <end position="222"/>
    </location>
</feature>
<dbReference type="OrthoDB" id="3902060at2759"/>
<proteinExistence type="predicted"/>
<reference evidence="2 3" key="1">
    <citation type="submission" date="2015-01" db="EMBL/GenBank/DDBJ databases">
        <title>The Genome Sequence of Ochroconis gallopava CBS43764.</title>
        <authorList>
            <consortium name="The Broad Institute Genomics Platform"/>
            <person name="Cuomo C."/>
            <person name="de Hoog S."/>
            <person name="Gorbushina A."/>
            <person name="Stielow B."/>
            <person name="Teixiera M."/>
            <person name="Abouelleil A."/>
            <person name="Chapman S.B."/>
            <person name="Priest M."/>
            <person name="Young S.K."/>
            <person name="Wortman J."/>
            <person name="Nusbaum C."/>
            <person name="Birren B."/>
        </authorList>
    </citation>
    <scope>NUCLEOTIDE SEQUENCE [LARGE SCALE GENOMIC DNA]</scope>
    <source>
        <strain evidence="2 3">CBS 43764</strain>
    </source>
</reference>
<dbReference type="RefSeq" id="XP_016218905.1">
    <property type="nucleotide sequence ID" value="XM_016353752.1"/>
</dbReference>
<dbReference type="AlphaFoldDB" id="A0A0D1Y1X7"/>
<protein>
    <recommendedName>
        <fullName evidence="4">Fungal N-terminal domain-containing protein</fullName>
    </recommendedName>
</protein>
<sequence>MAPTIETISKRLAASTDVGYELSSKFFRVVQALPSAVYEYGCFASQLTYLAVNLEQIATIISSFKLEQGAQLLKDLEKLLDYTDDIYNEVKEALPQRKQDSGEVEFLLPFDTPALEDQIAALQVVAALIITVLQLGGTTPKFTGLIPTSPRFAEAGVNELKKAIRDLKCSQPKDSKRRGTALKRAKTHSAITEFLNAILTMADLPEQKATDGAKEQDGEDNKASGLEEQNLLKLGHFGSDPKEDGMPEYIQHHPDNVYAKVHVDDVDTRSMNFYNLPFSKAKENPNYYIIWKPMEAWECENLFQHTKKLRINEEHANIQPRQVIKNLLAKWLKISNVYDDEELPSLELKELDENLAELRAQDEKRNVHERAPIIRDRSWSPSPASRDVLPLTRRVPRYRVDRFGLTSKTDYWRSWGGQSASLSNALKYAGWQPVYMRGTDAGQTWFYGPDVIHIRRFAEDYTPQEGPLIDGDASSEAKDYLIISTEWIEEEALQRHGFQYQLLPSGHYSLDSRLTWGDIQLIVAASSTFREERLYRKFRNAEKGDLHDPRKVATPDLDYLNGPAAFERSTRNRVPVPAATNSRHVSHKLENLPEEPSEAVFTKKAEVNTPGVESHDSFIEVDK</sequence>
<dbReference type="VEuPathDB" id="FungiDB:PV09_00929"/>
<dbReference type="EMBL" id="KN847530">
    <property type="protein sequence ID" value="KIW09036.1"/>
    <property type="molecule type" value="Genomic_DNA"/>
</dbReference>
<evidence type="ECO:0000256" key="1">
    <source>
        <dbReference type="SAM" id="MobiDB-lite"/>
    </source>
</evidence>
<gene>
    <name evidence="2" type="ORF">PV09_00929</name>
</gene>
<feature type="region of interest" description="Disordered" evidence="1">
    <location>
        <begin position="577"/>
        <end position="597"/>
    </location>
</feature>
<dbReference type="GeneID" id="27308902"/>
<evidence type="ECO:0008006" key="4">
    <source>
        <dbReference type="Google" id="ProtNLM"/>
    </source>
</evidence>
<feature type="region of interest" description="Disordered" evidence="1">
    <location>
        <begin position="208"/>
        <end position="228"/>
    </location>
</feature>
<dbReference type="HOGENOM" id="CLU_438881_0_0_1"/>
<accession>A0A0D1Y1X7</accession>
<name>A0A0D1Y1X7_9PEZI</name>
<dbReference type="STRING" id="253628.A0A0D1Y1X7"/>
<dbReference type="InParanoid" id="A0A0D1Y1X7"/>
<evidence type="ECO:0000313" key="3">
    <source>
        <dbReference type="Proteomes" id="UP000053259"/>
    </source>
</evidence>
<organism evidence="2 3">
    <name type="scientific">Verruconis gallopava</name>
    <dbReference type="NCBI Taxonomy" id="253628"/>
    <lineage>
        <taxon>Eukaryota</taxon>
        <taxon>Fungi</taxon>
        <taxon>Dikarya</taxon>
        <taxon>Ascomycota</taxon>
        <taxon>Pezizomycotina</taxon>
        <taxon>Dothideomycetes</taxon>
        <taxon>Pleosporomycetidae</taxon>
        <taxon>Venturiales</taxon>
        <taxon>Sympoventuriaceae</taxon>
        <taxon>Verruconis</taxon>
    </lineage>
</organism>